<dbReference type="Pfam" id="PF14595">
    <property type="entry name" value="Thioredoxin_9"/>
    <property type="match status" value="1"/>
</dbReference>
<name>D0MI63_RHOM4</name>
<dbReference type="KEGG" id="rmr:Rmar_1281"/>
<dbReference type="RefSeq" id="WP_012843783.1">
    <property type="nucleotide sequence ID" value="NC_013501.1"/>
</dbReference>
<dbReference type="EMBL" id="CP001807">
    <property type="protein sequence ID" value="ACY48171.1"/>
    <property type="molecule type" value="Genomic_DNA"/>
</dbReference>
<sequence length="208" mass="24276">MHRFWLERRPHNGLTYEAYVAAWEEALRQPLAGLDAQARRYLYYRRYNYERAQRVAEAYRMSERLARALEAIEQPQLWMVLTEDWCGDSAYSLPVIAEAARRSPLITLRILRRDENPDIMDLYLTRGARSIPKLVAFAEDGTELFTWGPRPAEAQALRDRLKEEGADARQLTQALIDWYEACGWQQVDAELAERLEAVQEAQRLSSSR</sequence>
<dbReference type="eggNOG" id="COG0526">
    <property type="taxonomic scope" value="Bacteria"/>
</dbReference>
<evidence type="ECO:0000313" key="1">
    <source>
        <dbReference type="EMBL" id="ACY48171.1"/>
    </source>
</evidence>
<dbReference type="CDD" id="cd02947">
    <property type="entry name" value="TRX_family"/>
    <property type="match status" value="1"/>
</dbReference>
<evidence type="ECO:0000313" key="2">
    <source>
        <dbReference type="Proteomes" id="UP000002221"/>
    </source>
</evidence>
<organism evidence="1 2">
    <name type="scientific">Rhodothermus marinus (strain ATCC 43812 / DSM 4252 / R-10)</name>
    <name type="common">Rhodothermus obamensis</name>
    <dbReference type="NCBI Taxonomy" id="518766"/>
    <lineage>
        <taxon>Bacteria</taxon>
        <taxon>Pseudomonadati</taxon>
        <taxon>Rhodothermota</taxon>
        <taxon>Rhodothermia</taxon>
        <taxon>Rhodothermales</taxon>
        <taxon>Rhodothermaceae</taxon>
        <taxon>Rhodothermus</taxon>
    </lineage>
</organism>
<dbReference type="InterPro" id="IPR036249">
    <property type="entry name" value="Thioredoxin-like_sf"/>
</dbReference>
<dbReference type="Gene3D" id="3.40.30.10">
    <property type="entry name" value="Glutaredoxin"/>
    <property type="match status" value="1"/>
</dbReference>
<accession>D0MI63</accession>
<dbReference type="Proteomes" id="UP000002221">
    <property type="component" value="Chromosome"/>
</dbReference>
<dbReference type="HOGENOM" id="CLU_114536_0_0_10"/>
<proteinExistence type="predicted"/>
<dbReference type="STRING" id="518766.Rmar_1281"/>
<evidence type="ECO:0008006" key="3">
    <source>
        <dbReference type="Google" id="ProtNLM"/>
    </source>
</evidence>
<protein>
    <recommendedName>
        <fullName evidence="3">Thioredoxin family protein</fullName>
    </recommendedName>
</protein>
<dbReference type="SUPFAM" id="SSF52833">
    <property type="entry name" value="Thioredoxin-like"/>
    <property type="match status" value="1"/>
</dbReference>
<dbReference type="OrthoDB" id="6120799at2"/>
<keyword evidence="2" id="KW-1185">Reference proteome</keyword>
<reference evidence="1 2" key="1">
    <citation type="journal article" date="2009" name="Stand. Genomic Sci.">
        <title>Complete genome sequence of Rhodothermus marinus type strain (R-10).</title>
        <authorList>
            <person name="Nolan M."/>
            <person name="Tindall B.J."/>
            <person name="Pomrenke H."/>
            <person name="Lapidus A."/>
            <person name="Copeland A."/>
            <person name="Glavina Del Rio T."/>
            <person name="Lucas S."/>
            <person name="Chen F."/>
            <person name="Tice H."/>
            <person name="Cheng J.F."/>
            <person name="Saunders E."/>
            <person name="Han C."/>
            <person name="Bruce D."/>
            <person name="Goodwin L."/>
            <person name="Chain P."/>
            <person name="Pitluck S."/>
            <person name="Ovchinikova G."/>
            <person name="Pati A."/>
            <person name="Ivanova N."/>
            <person name="Mavromatis K."/>
            <person name="Chen A."/>
            <person name="Palaniappan K."/>
            <person name="Land M."/>
            <person name="Hauser L."/>
            <person name="Chang Y.J."/>
            <person name="Jeffries C.D."/>
            <person name="Brettin T."/>
            <person name="Goker M."/>
            <person name="Bristow J."/>
            <person name="Eisen J.A."/>
            <person name="Markowitz V."/>
            <person name="Hugenholtz P."/>
            <person name="Kyrpides N.C."/>
            <person name="Klenk H.P."/>
            <person name="Detter J.C."/>
        </authorList>
    </citation>
    <scope>NUCLEOTIDE SEQUENCE [LARGE SCALE GENOMIC DNA]</scope>
    <source>
        <strain evidence="2">ATCC 43812 / DSM 4252 / R-10</strain>
    </source>
</reference>
<dbReference type="AlphaFoldDB" id="D0MI63"/>
<gene>
    <name evidence="1" type="ordered locus">Rmar_1281</name>
</gene>